<accession>A0A835QG40</accession>
<evidence type="ECO:0000313" key="2">
    <source>
        <dbReference type="EMBL" id="KAG0469950.1"/>
    </source>
</evidence>
<keyword evidence="3" id="KW-1185">Reference proteome</keyword>
<dbReference type="AlphaFoldDB" id="A0A835QG40"/>
<evidence type="ECO:0000313" key="3">
    <source>
        <dbReference type="Proteomes" id="UP000636800"/>
    </source>
</evidence>
<comment type="caution">
    <text evidence="2">The sequence shown here is derived from an EMBL/GenBank/DDBJ whole genome shotgun (WGS) entry which is preliminary data.</text>
</comment>
<protein>
    <submittedName>
        <fullName evidence="2">Uncharacterized protein</fullName>
    </submittedName>
</protein>
<name>A0A835QG40_VANPL</name>
<dbReference type="OrthoDB" id="10248520at2759"/>
<gene>
    <name evidence="2" type="ORF">HPP92_016650</name>
</gene>
<sequence>MDSILSASTSGSAPTPPAPSAGAHLRRRNRKNAILGEAQQRGLADSSVANRDLPLQEVVVMPSDDSVEGSSSCAGQGSRKPGRFLAIEIPVVALQNCGRVGFQRQMR</sequence>
<dbReference type="Proteomes" id="UP000636800">
    <property type="component" value="Unassembled WGS sequence"/>
</dbReference>
<proteinExistence type="predicted"/>
<evidence type="ECO:0000256" key="1">
    <source>
        <dbReference type="SAM" id="MobiDB-lite"/>
    </source>
</evidence>
<organism evidence="2 3">
    <name type="scientific">Vanilla planifolia</name>
    <name type="common">Vanilla</name>
    <dbReference type="NCBI Taxonomy" id="51239"/>
    <lineage>
        <taxon>Eukaryota</taxon>
        <taxon>Viridiplantae</taxon>
        <taxon>Streptophyta</taxon>
        <taxon>Embryophyta</taxon>
        <taxon>Tracheophyta</taxon>
        <taxon>Spermatophyta</taxon>
        <taxon>Magnoliopsida</taxon>
        <taxon>Liliopsida</taxon>
        <taxon>Asparagales</taxon>
        <taxon>Orchidaceae</taxon>
        <taxon>Vanilloideae</taxon>
        <taxon>Vanilleae</taxon>
        <taxon>Vanilla</taxon>
    </lineage>
</organism>
<dbReference type="EMBL" id="JADCNL010000008">
    <property type="protein sequence ID" value="KAG0469950.1"/>
    <property type="molecule type" value="Genomic_DNA"/>
</dbReference>
<feature type="compositionally biased region" description="Low complexity" evidence="1">
    <location>
        <begin position="1"/>
        <end position="13"/>
    </location>
</feature>
<feature type="region of interest" description="Disordered" evidence="1">
    <location>
        <begin position="1"/>
        <end position="31"/>
    </location>
</feature>
<reference evidence="2 3" key="1">
    <citation type="journal article" date="2020" name="Nat. Food">
        <title>A phased Vanilla planifolia genome enables genetic improvement of flavour and production.</title>
        <authorList>
            <person name="Hasing T."/>
            <person name="Tang H."/>
            <person name="Brym M."/>
            <person name="Khazi F."/>
            <person name="Huang T."/>
            <person name="Chambers A.H."/>
        </authorList>
    </citation>
    <scope>NUCLEOTIDE SEQUENCE [LARGE SCALE GENOMIC DNA]</scope>
    <source>
        <tissue evidence="2">Leaf</tissue>
    </source>
</reference>